<feature type="domain" description="DOP1-like C-terminal" evidence="1">
    <location>
        <begin position="6"/>
        <end position="278"/>
    </location>
</feature>
<name>A0A9P7N9Q8_9HYPO</name>
<dbReference type="PANTHER" id="PTHR14042:SF24">
    <property type="entry name" value="PROTEIN DOPEY-1 HOMOLOG"/>
    <property type="match status" value="1"/>
</dbReference>
<sequence>MDLALVRDGWLPLLKQWVLTDKERLPEVITRISGPTTAGIVFGVGATSARLEADRKTQLNLRRIATLVLAAADDAFVAELPAIFDKLVELLGATLISSPSSATRADVYMVIRALVLKNSPIHLAMSWPVVNAELHAAISSVVAPDHSKASDMYLNSGIIQACKLLDLLICVAPDDFQLHEWLFITDTIEAVYRSSTYKPVALVDEISEELGSSSADALLQPNTEALVAASGPHRRPLLGRKGGISDEVSLERKDELIVKVLRPFFAQLSIFAFESTYAMGTVDRNECIEALLKDLFDEKSMIKAL</sequence>
<organism evidence="2 3">
    <name type="scientific">Claviceps pusilla</name>
    <dbReference type="NCBI Taxonomy" id="123648"/>
    <lineage>
        <taxon>Eukaryota</taxon>
        <taxon>Fungi</taxon>
        <taxon>Dikarya</taxon>
        <taxon>Ascomycota</taxon>
        <taxon>Pezizomycotina</taxon>
        <taxon>Sordariomycetes</taxon>
        <taxon>Hypocreomycetidae</taxon>
        <taxon>Hypocreales</taxon>
        <taxon>Clavicipitaceae</taxon>
        <taxon>Claviceps</taxon>
    </lineage>
</organism>
<dbReference type="GO" id="GO:0005829">
    <property type="term" value="C:cytosol"/>
    <property type="evidence" value="ECO:0007669"/>
    <property type="project" value="GOC"/>
</dbReference>
<reference evidence="2" key="1">
    <citation type="journal article" date="2020" name="bioRxiv">
        <title>Whole genome comparisons of ergot fungi reveals the divergence and evolution of species within the genus Claviceps are the result of varying mechanisms driving genome evolution and host range expansion.</title>
        <authorList>
            <person name="Wyka S.A."/>
            <person name="Mondo S.J."/>
            <person name="Liu M."/>
            <person name="Dettman J."/>
            <person name="Nalam V."/>
            <person name="Broders K.D."/>
        </authorList>
    </citation>
    <scope>NUCLEOTIDE SEQUENCE</scope>
    <source>
        <strain evidence="2">CCC 602</strain>
    </source>
</reference>
<dbReference type="PANTHER" id="PTHR14042">
    <property type="entry name" value="DOPEY-RELATED"/>
    <property type="match status" value="1"/>
</dbReference>
<proteinExistence type="predicted"/>
<dbReference type="InterPro" id="IPR040314">
    <property type="entry name" value="DOP1"/>
</dbReference>
<dbReference type="AlphaFoldDB" id="A0A9P7N9Q8"/>
<comment type="caution">
    <text evidence="2">The sequence shown here is derived from an EMBL/GenBank/DDBJ whole genome shotgun (WGS) entry which is preliminary data.</text>
</comment>
<dbReference type="EMBL" id="SRPW01001226">
    <property type="protein sequence ID" value="KAG6004467.1"/>
    <property type="molecule type" value="Genomic_DNA"/>
</dbReference>
<gene>
    <name evidence="2" type="ORF">E4U43_000732</name>
</gene>
<dbReference type="GO" id="GO:0006895">
    <property type="term" value="P:Golgi to endosome transport"/>
    <property type="evidence" value="ECO:0007669"/>
    <property type="project" value="InterPro"/>
</dbReference>
<protein>
    <recommendedName>
        <fullName evidence="1">DOP1-like C-terminal domain-containing protein</fullName>
    </recommendedName>
</protein>
<dbReference type="InterPro" id="IPR056457">
    <property type="entry name" value="DOP1_C"/>
</dbReference>
<evidence type="ECO:0000259" key="1">
    <source>
        <dbReference type="Pfam" id="PF24598"/>
    </source>
</evidence>
<evidence type="ECO:0000313" key="2">
    <source>
        <dbReference type="EMBL" id="KAG6004467.1"/>
    </source>
</evidence>
<evidence type="ECO:0000313" key="3">
    <source>
        <dbReference type="Proteomes" id="UP000748025"/>
    </source>
</evidence>
<dbReference type="Proteomes" id="UP000748025">
    <property type="component" value="Unassembled WGS sequence"/>
</dbReference>
<accession>A0A9P7N9Q8</accession>
<keyword evidence="3" id="KW-1185">Reference proteome</keyword>
<dbReference type="Pfam" id="PF24598">
    <property type="entry name" value="DOP1_C"/>
    <property type="match status" value="1"/>
</dbReference>
<dbReference type="GO" id="GO:0005768">
    <property type="term" value="C:endosome"/>
    <property type="evidence" value="ECO:0007669"/>
    <property type="project" value="TreeGrafter"/>
</dbReference>
<dbReference type="OrthoDB" id="297643at2759"/>
<dbReference type="GO" id="GO:0005802">
    <property type="term" value="C:trans-Golgi network"/>
    <property type="evidence" value="ECO:0007669"/>
    <property type="project" value="TreeGrafter"/>
</dbReference>